<organism evidence="2 3">
    <name type="scientific">Photobacterium sanguinicancri</name>
    <dbReference type="NCBI Taxonomy" id="875932"/>
    <lineage>
        <taxon>Bacteria</taxon>
        <taxon>Pseudomonadati</taxon>
        <taxon>Pseudomonadota</taxon>
        <taxon>Gammaproteobacteria</taxon>
        <taxon>Vibrionales</taxon>
        <taxon>Vibrionaceae</taxon>
        <taxon>Photobacterium</taxon>
    </lineage>
</organism>
<dbReference type="SUPFAM" id="SSF55729">
    <property type="entry name" value="Acyl-CoA N-acyltransferases (Nat)"/>
    <property type="match status" value="1"/>
</dbReference>
<accession>A0AAW7YDP2</accession>
<dbReference type="Pfam" id="PF00583">
    <property type="entry name" value="Acetyltransf_1"/>
    <property type="match status" value="1"/>
</dbReference>
<dbReference type="InterPro" id="IPR016181">
    <property type="entry name" value="Acyl_CoA_acyltransferase"/>
</dbReference>
<dbReference type="PROSITE" id="PS51186">
    <property type="entry name" value="GNAT"/>
    <property type="match status" value="1"/>
</dbReference>
<dbReference type="EMBL" id="JAUOPU010000051">
    <property type="protein sequence ID" value="MDO6545413.1"/>
    <property type="molecule type" value="Genomic_DNA"/>
</dbReference>
<reference evidence="2" key="1">
    <citation type="submission" date="2023-07" db="EMBL/GenBank/DDBJ databases">
        <title>Genome content predicts the carbon catabolic preferences of heterotrophic bacteria.</title>
        <authorList>
            <person name="Gralka M."/>
        </authorList>
    </citation>
    <scope>NUCLEOTIDE SEQUENCE</scope>
    <source>
        <strain evidence="2">G2M05</strain>
    </source>
</reference>
<evidence type="ECO:0000259" key="1">
    <source>
        <dbReference type="PROSITE" id="PS51186"/>
    </source>
</evidence>
<evidence type="ECO:0000313" key="2">
    <source>
        <dbReference type="EMBL" id="MDO6545413.1"/>
    </source>
</evidence>
<dbReference type="Gene3D" id="3.40.630.30">
    <property type="match status" value="1"/>
</dbReference>
<sequence>MKIHCRKLYDIDYSNMRSLLLRDGANDWNYITEDSISTQFALIDEGKASVVLAEVEEGEIIGFAVVIHSDAFPAKLAKYTDFSDIAYIKEVVVSKNHSGKGLGCKLLQECVLIACSRNASTVFVERHEENAASAGMMRKAGFEIIDRFYDPNKRSTGSRNTSVLAKCHTTVSR</sequence>
<gene>
    <name evidence="2" type="ORF">Q4568_23010</name>
</gene>
<dbReference type="CDD" id="cd04301">
    <property type="entry name" value="NAT_SF"/>
    <property type="match status" value="1"/>
</dbReference>
<dbReference type="Proteomes" id="UP001170624">
    <property type="component" value="Unassembled WGS sequence"/>
</dbReference>
<dbReference type="RefSeq" id="WP_303502053.1">
    <property type="nucleotide sequence ID" value="NZ_JAUOPU010000051.1"/>
</dbReference>
<evidence type="ECO:0000313" key="3">
    <source>
        <dbReference type="Proteomes" id="UP001170624"/>
    </source>
</evidence>
<protein>
    <submittedName>
        <fullName evidence="2">GNAT family N-acetyltransferase</fullName>
    </submittedName>
</protein>
<dbReference type="AlphaFoldDB" id="A0AAW7YDP2"/>
<dbReference type="InterPro" id="IPR000182">
    <property type="entry name" value="GNAT_dom"/>
</dbReference>
<comment type="caution">
    <text evidence="2">The sequence shown here is derived from an EMBL/GenBank/DDBJ whole genome shotgun (WGS) entry which is preliminary data.</text>
</comment>
<name>A0AAW7YDP2_9GAMM</name>
<feature type="domain" description="N-acetyltransferase" evidence="1">
    <location>
        <begin position="3"/>
        <end position="170"/>
    </location>
</feature>
<proteinExistence type="predicted"/>
<dbReference type="GO" id="GO:0016747">
    <property type="term" value="F:acyltransferase activity, transferring groups other than amino-acyl groups"/>
    <property type="evidence" value="ECO:0007669"/>
    <property type="project" value="InterPro"/>
</dbReference>